<evidence type="ECO:0000256" key="1">
    <source>
        <dbReference type="SAM" id="MobiDB-lite"/>
    </source>
</evidence>
<comment type="caution">
    <text evidence="2">The sequence shown here is derived from an EMBL/GenBank/DDBJ whole genome shotgun (WGS) entry which is preliminary data.</text>
</comment>
<protein>
    <submittedName>
        <fullName evidence="2">Uncharacterized protein</fullName>
    </submittedName>
</protein>
<keyword evidence="3" id="KW-1185">Reference proteome</keyword>
<name>A0ABQ1FSW5_9GAMM</name>
<evidence type="ECO:0000313" key="3">
    <source>
        <dbReference type="Proteomes" id="UP000620046"/>
    </source>
</evidence>
<feature type="compositionally biased region" description="Gly residues" evidence="1">
    <location>
        <begin position="1"/>
        <end position="12"/>
    </location>
</feature>
<evidence type="ECO:0000313" key="2">
    <source>
        <dbReference type="EMBL" id="GGA29729.1"/>
    </source>
</evidence>
<feature type="region of interest" description="Disordered" evidence="1">
    <location>
        <begin position="1"/>
        <end position="28"/>
    </location>
</feature>
<dbReference type="Proteomes" id="UP000620046">
    <property type="component" value="Unassembled WGS sequence"/>
</dbReference>
<accession>A0ABQ1FSW5</accession>
<dbReference type="EMBL" id="BMJA01000001">
    <property type="protein sequence ID" value="GGA29729.1"/>
    <property type="molecule type" value="Genomic_DNA"/>
</dbReference>
<organism evidence="2 3">
    <name type="scientific">Dyella nitratireducens</name>
    <dbReference type="NCBI Taxonomy" id="1849580"/>
    <lineage>
        <taxon>Bacteria</taxon>
        <taxon>Pseudomonadati</taxon>
        <taxon>Pseudomonadota</taxon>
        <taxon>Gammaproteobacteria</taxon>
        <taxon>Lysobacterales</taxon>
        <taxon>Rhodanobacteraceae</taxon>
        <taxon>Dyella</taxon>
    </lineage>
</organism>
<sequence>MRAGWHGGGLGDAGRCYGGAEHQGEGKGAGTDDVLLHLLAPIGCRVIATGPLNTTDEILKSVSPKGHNLKKHAAR</sequence>
<proteinExistence type="predicted"/>
<reference evidence="3" key="1">
    <citation type="journal article" date="2019" name="Int. J. Syst. Evol. Microbiol.">
        <title>The Global Catalogue of Microorganisms (GCM) 10K type strain sequencing project: providing services to taxonomists for standard genome sequencing and annotation.</title>
        <authorList>
            <consortium name="The Broad Institute Genomics Platform"/>
            <consortium name="The Broad Institute Genome Sequencing Center for Infectious Disease"/>
            <person name="Wu L."/>
            <person name="Ma J."/>
        </authorList>
    </citation>
    <scope>NUCLEOTIDE SEQUENCE [LARGE SCALE GENOMIC DNA]</scope>
    <source>
        <strain evidence="3">CGMCC 1.15439</strain>
    </source>
</reference>
<gene>
    <name evidence="2" type="ORF">GCM10010981_18360</name>
</gene>